<feature type="chain" id="PRO_5040228664" description="Cell wall protein" evidence="2">
    <location>
        <begin position="21"/>
        <end position="505"/>
    </location>
</feature>
<dbReference type="Proteomes" id="UP000824596">
    <property type="component" value="Unassembled WGS sequence"/>
</dbReference>
<reference evidence="3" key="1">
    <citation type="submission" date="2021-09" db="EMBL/GenBank/DDBJ databases">
        <title>A high-quality genome of the endoparasitic fungus Hirsutella rhossiliensis with a comparison of Hirsutella genomes reveals transposable elements contributing to genome size variation.</title>
        <authorList>
            <person name="Lin R."/>
            <person name="Jiao Y."/>
            <person name="Sun X."/>
            <person name="Ling J."/>
            <person name="Xie B."/>
            <person name="Cheng X."/>
        </authorList>
    </citation>
    <scope>NUCLEOTIDE SEQUENCE</scope>
    <source>
        <strain evidence="3">HR02</strain>
    </source>
</reference>
<proteinExistence type="predicted"/>
<feature type="signal peptide" evidence="2">
    <location>
        <begin position="1"/>
        <end position="20"/>
    </location>
</feature>
<evidence type="ECO:0000313" key="3">
    <source>
        <dbReference type="EMBL" id="KAH0962385.1"/>
    </source>
</evidence>
<name>A0A9P8MW86_9HYPO</name>
<feature type="region of interest" description="Disordered" evidence="1">
    <location>
        <begin position="38"/>
        <end position="61"/>
    </location>
</feature>
<sequence>MKYSLVLVAAVAALESFGLAAPAGVDAGVDALVVSGPGREASTNVGAETKAGPQGAEGEARGSLVGDAGVIQLQLQLSSQDVSQEVAKAGLPENVKTQLSQVAEQSGPVNTEQDLANVVGALSKAAADATNGDNATQAPVVLASIKGVIHNAMGESTASNVVIGAAVVAATVGEELDVVIKITMDTIKALQEAAKSASPPSGDVSTAAGNADGLNAAEVSSSAKQNCNSDTCRTAIKSVIDLLSQGSSHDVAATFLVAVEALGNYKSVNVRVETDFAEKVVPSLKELGPDADGQAAATKIGQIVQNLQLDNTLPSETAKQVTDEANKAAQDLAKLPTAKEASAEATSASSPGEKVCADAAKKIFDKCLQDLPKDQRLDREGCANQERKAKEECLTPKATSASSLEEKVCTDAAKKIFDKCLDDLPEDQRLDREGCANQERKAKEECLAGAPEQTLKAPKVPTKNNCRAKGFKAFSRCKKEKPTDFEACSEEGRKAEKECGASKKQ</sequence>
<evidence type="ECO:0000313" key="4">
    <source>
        <dbReference type="Proteomes" id="UP000824596"/>
    </source>
</evidence>
<dbReference type="GeneID" id="68355616"/>
<dbReference type="OrthoDB" id="10603864at2759"/>
<evidence type="ECO:0000256" key="1">
    <source>
        <dbReference type="SAM" id="MobiDB-lite"/>
    </source>
</evidence>
<evidence type="ECO:0000256" key="2">
    <source>
        <dbReference type="SAM" id="SignalP"/>
    </source>
</evidence>
<dbReference type="EMBL" id="JAIZPD010000006">
    <property type="protein sequence ID" value="KAH0962385.1"/>
    <property type="molecule type" value="Genomic_DNA"/>
</dbReference>
<dbReference type="AlphaFoldDB" id="A0A9P8MW86"/>
<evidence type="ECO:0008006" key="5">
    <source>
        <dbReference type="Google" id="ProtNLM"/>
    </source>
</evidence>
<organism evidence="3 4">
    <name type="scientific">Hirsutella rhossiliensis</name>
    <dbReference type="NCBI Taxonomy" id="111463"/>
    <lineage>
        <taxon>Eukaryota</taxon>
        <taxon>Fungi</taxon>
        <taxon>Dikarya</taxon>
        <taxon>Ascomycota</taxon>
        <taxon>Pezizomycotina</taxon>
        <taxon>Sordariomycetes</taxon>
        <taxon>Hypocreomycetidae</taxon>
        <taxon>Hypocreales</taxon>
        <taxon>Ophiocordycipitaceae</taxon>
        <taxon>Hirsutella</taxon>
    </lineage>
</organism>
<gene>
    <name evidence="3" type="ORF">HRG_06487</name>
</gene>
<dbReference type="RefSeq" id="XP_044719898.1">
    <property type="nucleotide sequence ID" value="XM_044864958.1"/>
</dbReference>
<accession>A0A9P8MW86</accession>
<keyword evidence="4" id="KW-1185">Reference proteome</keyword>
<protein>
    <recommendedName>
        <fullName evidence="5">Cell wall protein</fullName>
    </recommendedName>
</protein>
<comment type="caution">
    <text evidence="3">The sequence shown here is derived from an EMBL/GenBank/DDBJ whole genome shotgun (WGS) entry which is preliminary data.</text>
</comment>
<keyword evidence="2" id="KW-0732">Signal</keyword>